<protein>
    <submittedName>
        <fullName evidence="1">Uncharacterized protein</fullName>
    </submittedName>
</protein>
<dbReference type="AlphaFoldDB" id="A0A8X8Z8Q7"/>
<name>A0A8X8Z8Q7_SALSN</name>
<dbReference type="EMBL" id="PNBA02000017">
    <property type="protein sequence ID" value="KAG6395477.1"/>
    <property type="molecule type" value="Genomic_DNA"/>
</dbReference>
<dbReference type="InterPro" id="IPR011009">
    <property type="entry name" value="Kinase-like_dom_sf"/>
</dbReference>
<dbReference type="SUPFAM" id="SSF56112">
    <property type="entry name" value="Protein kinase-like (PK-like)"/>
    <property type="match status" value="1"/>
</dbReference>
<comment type="caution">
    <text evidence="1">The sequence shown here is derived from an EMBL/GenBank/DDBJ whole genome shotgun (WGS) entry which is preliminary data.</text>
</comment>
<evidence type="ECO:0000313" key="1">
    <source>
        <dbReference type="EMBL" id="KAG6395477.1"/>
    </source>
</evidence>
<keyword evidence="2" id="KW-1185">Reference proteome</keyword>
<sequence length="182" mass="20822">MLLKLLSQKQFSGLGWKRKPKDCDLREGLGDSLHLAGQLETQIALGVAKRIAYLHEECSRAWPNSWTACDDGVVKGTIGHSPRVPLHRTEYSFSPSARQYSRDEEEVEKLFQLVLSCTQDDPDERPKMLEIVRMIDGLDDRWKELAEQSLKESFRSNWNVPTEWILTDSSSFTVAEELSSPR</sequence>
<evidence type="ECO:0000313" key="2">
    <source>
        <dbReference type="Proteomes" id="UP000298416"/>
    </source>
</evidence>
<organism evidence="1">
    <name type="scientific">Salvia splendens</name>
    <name type="common">Scarlet sage</name>
    <dbReference type="NCBI Taxonomy" id="180675"/>
    <lineage>
        <taxon>Eukaryota</taxon>
        <taxon>Viridiplantae</taxon>
        <taxon>Streptophyta</taxon>
        <taxon>Embryophyta</taxon>
        <taxon>Tracheophyta</taxon>
        <taxon>Spermatophyta</taxon>
        <taxon>Magnoliopsida</taxon>
        <taxon>eudicotyledons</taxon>
        <taxon>Gunneridae</taxon>
        <taxon>Pentapetalae</taxon>
        <taxon>asterids</taxon>
        <taxon>lamiids</taxon>
        <taxon>Lamiales</taxon>
        <taxon>Lamiaceae</taxon>
        <taxon>Nepetoideae</taxon>
        <taxon>Mentheae</taxon>
        <taxon>Salviinae</taxon>
        <taxon>Salvia</taxon>
        <taxon>Salvia subgen. Calosphace</taxon>
        <taxon>core Calosphace</taxon>
    </lineage>
</organism>
<gene>
    <name evidence="1" type="ORF">SASPL_146122</name>
</gene>
<dbReference type="Proteomes" id="UP000298416">
    <property type="component" value="Unassembled WGS sequence"/>
</dbReference>
<proteinExistence type="predicted"/>
<accession>A0A8X8Z8Q7</accession>
<reference evidence="1" key="2">
    <citation type="submission" date="2020-08" db="EMBL/GenBank/DDBJ databases">
        <title>Plant Genome Project.</title>
        <authorList>
            <person name="Zhang R.-G."/>
        </authorList>
    </citation>
    <scope>NUCLEOTIDE SEQUENCE</scope>
    <source>
        <strain evidence="1">Huo1</strain>
        <tissue evidence="1">Leaf</tissue>
    </source>
</reference>
<dbReference type="Gene3D" id="1.10.510.10">
    <property type="entry name" value="Transferase(Phosphotransferase) domain 1"/>
    <property type="match status" value="1"/>
</dbReference>
<reference evidence="1" key="1">
    <citation type="submission" date="2018-01" db="EMBL/GenBank/DDBJ databases">
        <authorList>
            <person name="Mao J.F."/>
        </authorList>
    </citation>
    <scope>NUCLEOTIDE SEQUENCE</scope>
    <source>
        <strain evidence="1">Huo1</strain>
        <tissue evidence="1">Leaf</tissue>
    </source>
</reference>